<feature type="region of interest" description="Disordered" evidence="1">
    <location>
        <begin position="668"/>
        <end position="715"/>
    </location>
</feature>
<feature type="region of interest" description="Disordered" evidence="1">
    <location>
        <begin position="223"/>
        <end position="248"/>
    </location>
</feature>
<proteinExistence type="predicted"/>
<feature type="region of interest" description="Disordered" evidence="1">
    <location>
        <begin position="730"/>
        <end position="752"/>
    </location>
</feature>
<feature type="region of interest" description="Disordered" evidence="1">
    <location>
        <begin position="1"/>
        <end position="129"/>
    </location>
</feature>
<organism evidence="2">
    <name type="scientific">Odontella aurita</name>
    <dbReference type="NCBI Taxonomy" id="265563"/>
    <lineage>
        <taxon>Eukaryota</taxon>
        <taxon>Sar</taxon>
        <taxon>Stramenopiles</taxon>
        <taxon>Ochrophyta</taxon>
        <taxon>Bacillariophyta</taxon>
        <taxon>Mediophyceae</taxon>
        <taxon>Biddulphiophycidae</taxon>
        <taxon>Eupodiscales</taxon>
        <taxon>Odontellaceae</taxon>
        <taxon>Odontella</taxon>
    </lineage>
</organism>
<feature type="compositionally biased region" description="Basic and acidic residues" evidence="1">
    <location>
        <begin position="118"/>
        <end position="129"/>
    </location>
</feature>
<feature type="region of interest" description="Disordered" evidence="1">
    <location>
        <begin position="303"/>
        <end position="338"/>
    </location>
</feature>
<protein>
    <submittedName>
        <fullName evidence="2">Uncharacterized protein</fullName>
    </submittedName>
</protein>
<reference evidence="2" key="1">
    <citation type="submission" date="2021-01" db="EMBL/GenBank/DDBJ databases">
        <authorList>
            <person name="Corre E."/>
            <person name="Pelletier E."/>
            <person name="Niang G."/>
            <person name="Scheremetjew M."/>
            <person name="Finn R."/>
            <person name="Kale V."/>
            <person name="Holt S."/>
            <person name="Cochrane G."/>
            <person name="Meng A."/>
            <person name="Brown T."/>
            <person name="Cohen L."/>
        </authorList>
    </citation>
    <scope>NUCLEOTIDE SEQUENCE</scope>
    <source>
        <strain evidence="2">Isolate 1302-5</strain>
    </source>
</reference>
<name>A0A7S4J367_9STRA</name>
<evidence type="ECO:0000313" key="2">
    <source>
        <dbReference type="EMBL" id="CAE2249575.1"/>
    </source>
</evidence>
<evidence type="ECO:0000256" key="1">
    <source>
        <dbReference type="SAM" id="MobiDB-lite"/>
    </source>
</evidence>
<feature type="compositionally biased region" description="Polar residues" evidence="1">
    <location>
        <begin position="698"/>
        <end position="708"/>
    </location>
</feature>
<dbReference type="AlphaFoldDB" id="A0A7S4J367"/>
<sequence length="905" mass="99761">MKRNCLRRQEEEGHHIVDEEGSQPVIEDYSGISASASARTMPEAPPPNESFVHLPSATAVGSGDGSYGKRSLYGSAAHEQQQKNCTDCGEDDRPPYWSGNDGGDYDFGQTQSTCYGKDVGRDGGDGERKAPSLLEWQQGQNNHQQQWGQQHSWQTHQIQQQQQEQLLQTRCPAWQAEQQSVQQWKPMQSHVQQAQSQWQVHAPKSEYGWQVSNESQCHEGRCEYPGQRQHQQPHDCGQEGADGLHSNDKGNTSCERKIWCNGYKNDDCNYSNTANRKSSQQCENYQGYVGGGATYSPIVPLPGGKQTATMEREGEEDWSTRAEDAKAHAPAESTTSSSRYYFSQDVEAESCTSYKYRNDNVKTEAESRGSYEFTDENFGLEQDVHSGGSADQREEVSRRRRSEKRGSWNWIEDYDKDDNARCSDDRFNDQTFVFAERELLDAVSGRSEDCWRPAPAFTVGNRRGRKKLESGEASTYVTPPRGGGEISWVLEGSTSGSVAGENYGHGDEGECNEMSFSREDSHERDVTETAKGSAHDDQNSEGHVEEGGSSSHTSSSSLSRKRHHSEQSCAERNDESTTSAASTPPPFAPPPQRRHSSLGRRGDPRMHRAVTIRLSRPEYPLLDTLVEGGFVFTGLRLPGASDRTVRDEDGVMLYQRKNQLNRRIRLAKKKSCGVQRDGVTKTKGGETRTKEKEKEDGSNGSSKGTNQGRGHKGCCPKQRVVECNEVVTGFDERPSMSSPSAFNGNPRQDREEVERAALQNDFEPPLKPLPLISFMEAPAERYEGATFAQSNGGTGTTMTVTATMTETVAAPERNGEDLLLTVAIQEEDGSDVSGRRDEQQEIASSGRASEEGPYLGEVHGLDSASASSVVTVTDCARGVSVGEQGNDDDDPGRQSPRKSSAATAA</sequence>
<feature type="compositionally biased region" description="Polar residues" evidence="1">
    <location>
        <begin position="735"/>
        <end position="746"/>
    </location>
</feature>
<feature type="compositionally biased region" description="Low complexity" evidence="1">
    <location>
        <begin position="863"/>
        <end position="873"/>
    </location>
</feature>
<feature type="compositionally biased region" description="Basic and acidic residues" evidence="1">
    <location>
        <begin position="7"/>
        <end position="18"/>
    </location>
</feature>
<gene>
    <name evidence="2" type="ORF">OAUR00152_LOCUS20594</name>
</gene>
<feature type="compositionally biased region" description="Basic and acidic residues" evidence="1">
    <location>
        <begin position="318"/>
        <end position="329"/>
    </location>
</feature>
<feature type="compositionally biased region" description="Basic and acidic residues" evidence="1">
    <location>
        <begin position="516"/>
        <end position="546"/>
    </location>
</feature>
<accession>A0A7S4J367</accession>
<feature type="region of interest" description="Disordered" evidence="1">
    <location>
        <begin position="497"/>
        <end position="605"/>
    </location>
</feature>
<feature type="region of interest" description="Disordered" evidence="1">
    <location>
        <begin position="366"/>
        <end position="402"/>
    </location>
</feature>
<feature type="region of interest" description="Disordered" evidence="1">
    <location>
        <begin position="470"/>
        <end position="489"/>
    </location>
</feature>
<feature type="compositionally biased region" description="Basic and acidic residues" evidence="1">
    <location>
        <begin position="565"/>
        <end position="575"/>
    </location>
</feature>
<feature type="compositionally biased region" description="Low complexity" evidence="1">
    <location>
        <begin position="547"/>
        <end position="558"/>
    </location>
</feature>
<feature type="compositionally biased region" description="Basic and acidic residues" evidence="1">
    <location>
        <begin position="678"/>
        <end position="697"/>
    </location>
</feature>
<feature type="region of interest" description="Disordered" evidence="1">
    <location>
        <begin position="826"/>
        <end position="905"/>
    </location>
</feature>
<dbReference type="EMBL" id="HBKQ01030286">
    <property type="protein sequence ID" value="CAE2249575.1"/>
    <property type="molecule type" value="Transcribed_RNA"/>
</dbReference>